<proteinExistence type="predicted"/>
<name>A0ABP5PLZ5_9ACTN</name>
<accession>A0ABP5PLZ5</accession>
<dbReference type="CDD" id="cd06170">
    <property type="entry name" value="LuxR_C_like"/>
    <property type="match status" value="1"/>
</dbReference>
<evidence type="ECO:0000256" key="2">
    <source>
        <dbReference type="ARBA" id="ARBA00023015"/>
    </source>
</evidence>
<dbReference type="InterPro" id="IPR000792">
    <property type="entry name" value="Tscrpt_reg_LuxR_C"/>
</dbReference>
<keyword evidence="3" id="KW-0238">DNA-binding</keyword>
<dbReference type="Gene3D" id="3.40.50.2300">
    <property type="match status" value="1"/>
</dbReference>
<evidence type="ECO:0000313" key="9">
    <source>
        <dbReference type="Proteomes" id="UP001499843"/>
    </source>
</evidence>
<evidence type="ECO:0000256" key="5">
    <source>
        <dbReference type="PROSITE-ProRule" id="PRU00169"/>
    </source>
</evidence>
<feature type="domain" description="HTH luxR-type" evidence="6">
    <location>
        <begin position="163"/>
        <end position="228"/>
    </location>
</feature>
<dbReference type="EMBL" id="BAAAQX010000028">
    <property type="protein sequence ID" value="GAA2212702.1"/>
    <property type="molecule type" value="Genomic_DNA"/>
</dbReference>
<dbReference type="InterPro" id="IPR058245">
    <property type="entry name" value="NreC/VraR/RcsB-like_REC"/>
</dbReference>
<evidence type="ECO:0000259" key="7">
    <source>
        <dbReference type="PROSITE" id="PS50110"/>
    </source>
</evidence>
<dbReference type="SUPFAM" id="SSF52172">
    <property type="entry name" value="CheY-like"/>
    <property type="match status" value="1"/>
</dbReference>
<dbReference type="InterPro" id="IPR016032">
    <property type="entry name" value="Sig_transdc_resp-reg_C-effctor"/>
</dbReference>
<dbReference type="PRINTS" id="PR00038">
    <property type="entry name" value="HTHLUXR"/>
</dbReference>
<dbReference type="SMART" id="SM00448">
    <property type="entry name" value="REC"/>
    <property type="match status" value="1"/>
</dbReference>
<dbReference type="Proteomes" id="UP001499843">
    <property type="component" value="Unassembled WGS sequence"/>
</dbReference>
<gene>
    <name evidence="8" type="ORF">GCM10009850_081640</name>
</gene>
<evidence type="ECO:0000256" key="4">
    <source>
        <dbReference type="ARBA" id="ARBA00023163"/>
    </source>
</evidence>
<keyword evidence="4" id="KW-0804">Transcription</keyword>
<dbReference type="InterPro" id="IPR011006">
    <property type="entry name" value="CheY-like_superfamily"/>
</dbReference>
<evidence type="ECO:0000313" key="8">
    <source>
        <dbReference type="EMBL" id="GAA2212702.1"/>
    </source>
</evidence>
<sequence>MSRLETEAQPGEGSSIRVLLAEDQVLLRDSFKMLIDSTPGMVTVGEAGTGAEAVRLAGQLRPDVVLMDVRMPEMDGIEATRRICGSPQGSGTRVLILTTFDLDEYVYASLRAGASGFLIKNSTAAELLGAIRVVAGGEALLAPTVTRRLIGEFLQRSERVPAAARPLDGVTPREREVLTLIAKGLSNRDIAEHLHLTVGTVKTHIGHLLAKLQARDRAQLVIAAYEAELVTSPAREGRGS</sequence>
<dbReference type="PROSITE" id="PS50043">
    <property type="entry name" value="HTH_LUXR_2"/>
    <property type="match status" value="1"/>
</dbReference>
<dbReference type="InterPro" id="IPR039420">
    <property type="entry name" value="WalR-like"/>
</dbReference>
<dbReference type="RefSeq" id="WP_425566169.1">
    <property type="nucleotide sequence ID" value="NZ_BAAAQX010000028.1"/>
</dbReference>
<dbReference type="Pfam" id="PF00196">
    <property type="entry name" value="GerE"/>
    <property type="match status" value="1"/>
</dbReference>
<dbReference type="PANTHER" id="PTHR43214:SF24">
    <property type="entry name" value="TRANSCRIPTIONAL REGULATORY PROTEIN NARL-RELATED"/>
    <property type="match status" value="1"/>
</dbReference>
<feature type="domain" description="Response regulatory" evidence="7">
    <location>
        <begin position="17"/>
        <end position="135"/>
    </location>
</feature>
<keyword evidence="9" id="KW-1185">Reference proteome</keyword>
<protein>
    <submittedName>
        <fullName evidence="8">Response regulator transcription factor</fullName>
    </submittedName>
</protein>
<dbReference type="InterPro" id="IPR001789">
    <property type="entry name" value="Sig_transdc_resp-reg_receiver"/>
</dbReference>
<dbReference type="Pfam" id="PF00072">
    <property type="entry name" value="Response_reg"/>
    <property type="match status" value="1"/>
</dbReference>
<evidence type="ECO:0000256" key="1">
    <source>
        <dbReference type="ARBA" id="ARBA00022553"/>
    </source>
</evidence>
<organism evidence="8 9">
    <name type="scientific">Nonomuraea monospora</name>
    <dbReference type="NCBI Taxonomy" id="568818"/>
    <lineage>
        <taxon>Bacteria</taxon>
        <taxon>Bacillati</taxon>
        <taxon>Actinomycetota</taxon>
        <taxon>Actinomycetes</taxon>
        <taxon>Streptosporangiales</taxon>
        <taxon>Streptosporangiaceae</taxon>
        <taxon>Nonomuraea</taxon>
    </lineage>
</organism>
<reference evidence="9" key="1">
    <citation type="journal article" date="2019" name="Int. J. Syst. Evol. Microbiol.">
        <title>The Global Catalogue of Microorganisms (GCM) 10K type strain sequencing project: providing services to taxonomists for standard genome sequencing and annotation.</title>
        <authorList>
            <consortium name="The Broad Institute Genomics Platform"/>
            <consortium name="The Broad Institute Genome Sequencing Center for Infectious Disease"/>
            <person name="Wu L."/>
            <person name="Ma J."/>
        </authorList>
    </citation>
    <scope>NUCLEOTIDE SEQUENCE [LARGE SCALE GENOMIC DNA]</scope>
    <source>
        <strain evidence="9">JCM 16114</strain>
    </source>
</reference>
<dbReference type="PROSITE" id="PS50110">
    <property type="entry name" value="RESPONSE_REGULATORY"/>
    <property type="match status" value="1"/>
</dbReference>
<keyword evidence="1 5" id="KW-0597">Phosphoprotein</keyword>
<evidence type="ECO:0000259" key="6">
    <source>
        <dbReference type="PROSITE" id="PS50043"/>
    </source>
</evidence>
<keyword evidence="2" id="KW-0805">Transcription regulation</keyword>
<dbReference type="SMART" id="SM00421">
    <property type="entry name" value="HTH_LUXR"/>
    <property type="match status" value="1"/>
</dbReference>
<dbReference type="PANTHER" id="PTHR43214">
    <property type="entry name" value="TWO-COMPONENT RESPONSE REGULATOR"/>
    <property type="match status" value="1"/>
</dbReference>
<dbReference type="CDD" id="cd17535">
    <property type="entry name" value="REC_NarL-like"/>
    <property type="match status" value="1"/>
</dbReference>
<comment type="caution">
    <text evidence="8">The sequence shown here is derived from an EMBL/GenBank/DDBJ whole genome shotgun (WGS) entry which is preliminary data.</text>
</comment>
<dbReference type="PROSITE" id="PS00622">
    <property type="entry name" value="HTH_LUXR_1"/>
    <property type="match status" value="1"/>
</dbReference>
<evidence type="ECO:0000256" key="3">
    <source>
        <dbReference type="ARBA" id="ARBA00023125"/>
    </source>
</evidence>
<dbReference type="SUPFAM" id="SSF46894">
    <property type="entry name" value="C-terminal effector domain of the bipartite response regulators"/>
    <property type="match status" value="1"/>
</dbReference>
<feature type="modified residue" description="4-aspartylphosphate" evidence="5">
    <location>
        <position position="68"/>
    </location>
</feature>